<keyword evidence="3" id="KW-0349">Heme</keyword>
<feature type="binding site" description="axial binding residue" evidence="3">
    <location>
        <position position="662"/>
    </location>
    <ligand>
        <name>heme</name>
        <dbReference type="ChEBI" id="CHEBI:30413"/>
    </ligand>
    <ligandPart>
        <name>Fe</name>
        <dbReference type="ChEBI" id="CHEBI:18248"/>
    </ligandPart>
</feature>
<protein>
    <submittedName>
        <fullName evidence="6">Cytochrome P450</fullName>
    </submittedName>
</protein>
<dbReference type="AlphaFoldDB" id="A0A316YRF7"/>
<dbReference type="RefSeq" id="XP_025378890.1">
    <property type="nucleotide sequence ID" value="XM_025523933.1"/>
</dbReference>
<keyword evidence="3" id="KW-0479">Metal-binding</keyword>
<feature type="compositionally biased region" description="Polar residues" evidence="4">
    <location>
        <begin position="368"/>
        <end position="377"/>
    </location>
</feature>
<evidence type="ECO:0000313" key="6">
    <source>
        <dbReference type="EMBL" id="PWN91692.1"/>
    </source>
</evidence>
<dbReference type="InterPro" id="IPR002401">
    <property type="entry name" value="Cyt_P450_E_grp-I"/>
</dbReference>
<feature type="transmembrane region" description="Helical" evidence="5">
    <location>
        <begin position="12"/>
        <end position="31"/>
    </location>
</feature>
<dbReference type="SUPFAM" id="SSF48264">
    <property type="entry name" value="Cytochrome P450"/>
    <property type="match status" value="1"/>
</dbReference>
<accession>A0A316YRF7</accession>
<feature type="region of interest" description="Disordered" evidence="4">
    <location>
        <begin position="366"/>
        <end position="424"/>
    </location>
</feature>
<keyword evidence="2" id="KW-0560">Oxidoreductase</keyword>
<dbReference type="GO" id="GO:0004497">
    <property type="term" value="F:monooxygenase activity"/>
    <property type="evidence" value="ECO:0007669"/>
    <property type="project" value="InterPro"/>
</dbReference>
<dbReference type="PANTHER" id="PTHR24305:SF166">
    <property type="entry name" value="CYTOCHROME P450 12A4, MITOCHONDRIAL-RELATED"/>
    <property type="match status" value="1"/>
</dbReference>
<keyword evidence="5" id="KW-0472">Membrane</keyword>
<evidence type="ECO:0000256" key="3">
    <source>
        <dbReference type="PIRSR" id="PIRSR602401-1"/>
    </source>
</evidence>
<feature type="compositionally biased region" description="Low complexity" evidence="4">
    <location>
        <begin position="396"/>
        <end position="416"/>
    </location>
</feature>
<dbReference type="GO" id="GO:0005506">
    <property type="term" value="F:iron ion binding"/>
    <property type="evidence" value="ECO:0007669"/>
    <property type="project" value="InterPro"/>
</dbReference>
<dbReference type="GeneID" id="37045849"/>
<keyword evidence="5" id="KW-1133">Transmembrane helix</keyword>
<dbReference type="STRING" id="215250.A0A316YRF7"/>
<evidence type="ECO:0000256" key="4">
    <source>
        <dbReference type="SAM" id="MobiDB-lite"/>
    </source>
</evidence>
<dbReference type="PANTHER" id="PTHR24305">
    <property type="entry name" value="CYTOCHROME P450"/>
    <property type="match status" value="1"/>
</dbReference>
<dbReference type="OrthoDB" id="1470350at2759"/>
<dbReference type="GO" id="GO:0016705">
    <property type="term" value="F:oxidoreductase activity, acting on paired donors, with incorporation or reduction of molecular oxygen"/>
    <property type="evidence" value="ECO:0007669"/>
    <property type="project" value="InterPro"/>
</dbReference>
<dbReference type="InParanoid" id="A0A316YRF7"/>
<dbReference type="Proteomes" id="UP000245768">
    <property type="component" value="Unassembled WGS sequence"/>
</dbReference>
<dbReference type="Pfam" id="PF00067">
    <property type="entry name" value="p450"/>
    <property type="match status" value="2"/>
</dbReference>
<keyword evidence="3" id="KW-0408">Iron</keyword>
<gene>
    <name evidence="6" type="ORF">FA10DRAFT_284620</name>
</gene>
<dbReference type="InterPro" id="IPR036396">
    <property type="entry name" value="Cyt_P450_sf"/>
</dbReference>
<comment type="cofactor">
    <cofactor evidence="3">
        <name>heme</name>
        <dbReference type="ChEBI" id="CHEBI:30413"/>
    </cofactor>
</comment>
<dbReference type="GO" id="GO:0020037">
    <property type="term" value="F:heme binding"/>
    <property type="evidence" value="ECO:0007669"/>
    <property type="project" value="InterPro"/>
</dbReference>
<dbReference type="EMBL" id="KZ819635">
    <property type="protein sequence ID" value="PWN91692.1"/>
    <property type="molecule type" value="Genomic_DNA"/>
</dbReference>
<keyword evidence="5" id="KW-0812">Transmembrane</keyword>
<feature type="compositionally biased region" description="Acidic residues" evidence="4">
    <location>
        <begin position="532"/>
        <end position="542"/>
    </location>
</feature>
<evidence type="ECO:0000313" key="7">
    <source>
        <dbReference type="Proteomes" id="UP000245768"/>
    </source>
</evidence>
<feature type="region of interest" description="Disordered" evidence="4">
    <location>
        <begin position="524"/>
        <end position="544"/>
    </location>
</feature>
<dbReference type="InterPro" id="IPR001128">
    <property type="entry name" value="Cyt_P450"/>
</dbReference>
<evidence type="ECO:0000256" key="2">
    <source>
        <dbReference type="ARBA" id="ARBA00023002"/>
    </source>
</evidence>
<sequence length="732" mass="81076">MMNFLVTHLDLQWLACVTLLLGVGVPLALVAQRLWRYTTWLRDLDGPITKDYFMGNWSEFQKEDIMTVILRWIETHGEAFRVWAFLGEPRLLVTDPVALDYIFVKKAYEYPKHPSSIRLLGQLMGPGLIVAEGEQHKRQKLTLQKGFAPASAKMYHDVFTSHAARLRDRLLESVEREGKEVEEATDGMRGVKLDVLRPVSRASLDILGQAGFGHDFGALSQPGMFGRLFKKGKPSSGETSAMGPEKGEDGVSSHPLSRAFDSILSLVLEAQGSLFYLFREIVLGNFPALEAFGFGALSPTMQKARDVLDHEARLILDRASEHHRRLHAGLLLDGDDDESGADDGRILVRTGKASKRRNDILATLMRANANSKRSNPQSPAPSALSTPSSSPPLTPAPAASATSTSLFMAAQQQQMSSPPPPRMPSLLSQLARRCRSSSFQRQDVRQAALNSPVPMTRTVMDKASLSDEELMGQMTTLMFAGHETTSVQTTWLLLALARNVRVQDKLRKEIRDLRASKGLNVQSRAPFRIPNSEEEEEEEDDNSRELTYEEIQSLKYLDNVVNEGLRRYGAIHTTSRMATKSDVIPVDPARSPGAPKHGVRIEPGTLIIVPIEAIGRLKSLWGEDADEFRPERWDDNEQASMEGKRLYTKAGGPAFLLGPRACIGNRFAIAELKVLLVTLVNAFELRPSSHHVVPTRWIVSRPFDRKSGIEQCPLLISKASSTPIPGSATPSV</sequence>
<reference evidence="6 7" key="1">
    <citation type="journal article" date="2018" name="Mol. Biol. Evol.">
        <title>Broad Genomic Sampling Reveals a Smut Pathogenic Ancestry of the Fungal Clade Ustilaginomycotina.</title>
        <authorList>
            <person name="Kijpornyongpan T."/>
            <person name="Mondo S.J."/>
            <person name="Barry K."/>
            <person name="Sandor L."/>
            <person name="Lee J."/>
            <person name="Lipzen A."/>
            <person name="Pangilinan J."/>
            <person name="LaButti K."/>
            <person name="Hainaut M."/>
            <person name="Henrissat B."/>
            <person name="Grigoriev I.V."/>
            <person name="Spatafora J.W."/>
            <person name="Aime M.C."/>
        </authorList>
    </citation>
    <scope>NUCLEOTIDE SEQUENCE [LARGE SCALE GENOMIC DNA]</scope>
    <source>
        <strain evidence="6 7">MCA 4198</strain>
    </source>
</reference>
<organism evidence="6 7">
    <name type="scientific">Acaromyces ingoldii</name>
    <dbReference type="NCBI Taxonomy" id="215250"/>
    <lineage>
        <taxon>Eukaryota</taxon>
        <taxon>Fungi</taxon>
        <taxon>Dikarya</taxon>
        <taxon>Basidiomycota</taxon>
        <taxon>Ustilaginomycotina</taxon>
        <taxon>Exobasidiomycetes</taxon>
        <taxon>Exobasidiales</taxon>
        <taxon>Cryptobasidiaceae</taxon>
        <taxon>Acaromyces</taxon>
    </lineage>
</organism>
<proteinExistence type="inferred from homology"/>
<dbReference type="PRINTS" id="PR00385">
    <property type="entry name" value="P450"/>
</dbReference>
<evidence type="ECO:0000256" key="1">
    <source>
        <dbReference type="ARBA" id="ARBA00010617"/>
    </source>
</evidence>
<keyword evidence="7" id="KW-1185">Reference proteome</keyword>
<comment type="similarity">
    <text evidence="1">Belongs to the cytochrome P450 family.</text>
</comment>
<dbReference type="PRINTS" id="PR00463">
    <property type="entry name" value="EP450I"/>
</dbReference>
<dbReference type="Gene3D" id="1.10.630.10">
    <property type="entry name" value="Cytochrome P450"/>
    <property type="match status" value="1"/>
</dbReference>
<dbReference type="InterPro" id="IPR050121">
    <property type="entry name" value="Cytochrome_P450_monoxygenase"/>
</dbReference>
<feature type="region of interest" description="Disordered" evidence="4">
    <location>
        <begin position="230"/>
        <end position="253"/>
    </location>
</feature>
<evidence type="ECO:0000256" key="5">
    <source>
        <dbReference type="SAM" id="Phobius"/>
    </source>
</evidence>
<name>A0A316YRF7_9BASI</name>